<proteinExistence type="predicted"/>
<dbReference type="PANTHER" id="PTHR23319:SF13">
    <property type="entry name" value="GRAM DOMAIN-CONTAINING PROTEIN"/>
    <property type="match status" value="1"/>
</dbReference>
<keyword evidence="2" id="KW-1133">Transmembrane helix</keyword>
<dbReference type="EMBL" id="JARPUR010000002">
    <property type="protein sequence ID" value="KAK4883475.1"/>
    <property type="molecule type" value="Genomic_DNA"/>
</dbReference>
<protein>
    <recommendedName>
        <fullName evidence="3">GRAM domain-containing protein</fullName>
    </recommendedName>
</protein>
<dbReference type="GO" id="GO:0032934">
    <property type="term" value="F:sterol binding"/>
    <property type="evidence" value="ECO:0007669"/>
    <property type="project" value="TreeGrafter"/>
</dbReference>
<feature type="compositionally biased region" description="Low complexity" evidence="1">
    <location>
        <begin position="443"/>
        <end position="453"/>
    </location>
</feature>
<dbReference type="GO" id="GO:0005789">
    <property type="term" value="C:endoplasmic reticulum membrane"/>
    <property type="evidence" value="ECO:0007669"/>
    <property type="project" value="TreeGrafter"/>
</dbReference>
<name>A0AAN7Q942_9COLE</name>
<dbReference type="Proteomes" id="UP001353858">
    <property type="component" value="Unassembled WGS sequence"/>
</dbReference>
<keyword evidence="5" id="KW-1185">Reference proteome</keyword>
<dbReference type="Pfam" id="PF02893">
    <property type="entry name" value="GRAM"/>
    <property type="match status" value="1"/>
</dbReference>
<dbReference type="InterPro" id="IPR011993">
    <property type="entry name" value="PH-like_dom_sf"/>
</dbReference>
<dbReference type="AlphaFoldDB" id="A0AAN7Q942"/>
<keyword evidence="2" id="KW-0472">Membrane</keyword>
<dbReference type="Gene3D" id="2.30.29.30">
    <property type="entry name" value="Pleckstrin-homology domain (PH domain)/Phosphotyrosine-binding domain (PTB)"/>
    <property type="match status" value="1"/>
</dbReference>
<evidence type="ECO:0000256" key="2">
    <source>
        <dbReference type="SAM" id="Phobius"/>
    </source>
</evidence>
<feature type="region of interest" description="Disordered" evidence="1">
    <location>
        <begin position="443"/>
        <end position="462"/>
    </location>
</feature>
<dbReference type="InterPro" id="IPR004182">
    <property type="entry name" value="GRAM"/>
</dbReference>
<comment type="caution">
    <text evidence="4">The sequence shown here is derived from an EMBL/GenBank/DDBJ whole genome shotgun (WGS) entry which is preliminary data.</text>
</comment>
<evidence type="ECO:0000259" key="3">
    <source>
        <dbReference type="SMART" id="SM00568"/>
    </source>
</evidence>
<dbReference type="SMART" id="SM00568">
    <property type="entry name" value="GRAM"/>
    <property type="match status" value="1"/>
</dbReference>
<reference evidence="5" key="1">
    <citation type="submission" date="2023-01" db="EMBL/GenBank/DDBJ databases">
        <title>Key to firefly adult light organ development and bioluminescence: homeobox transcription factors regulate luciferase expression and transportation to peroxisome.</title>
        <authorList>
            <person name="Fu X."/>
        </authorList>
    </citation>
    <scope>NUCLEOTIDE SEQUENCE [LARGE SCALE GENOMIC DNA]</scope>
</reference>
<dbReference type="CDD" id="cd13220">
    <property type="entry name" value="PH-GRAM_GRAMDC"/>
    <property type="match status" value="1"/>
</dbReference>
<dbReference type="PANTHER" id="PTHR23319">
    <property type="entry name" value="GRAM DOMAIN CONTAINING 1B, ISOFORM E"/>
    <property type="match status" value="1"/>
</dbReference>
<dbReference type="GO" id="GO:0005886">
    <property type="term" value="C:plasma membrane"/>
    <property type="evidence" value="ECO:0007669"/>
    <property type="project" value="TreeGrafter"/>
</dbReference>
<evidence type="ECO:0000256" key="1">
    <source>
        <dbReference type="SAM" id="MobiDB-lite"/>
    </source>
</evidence>
<accession>A0AAN7Q942</accession>
<feature type="region of interest" description="Disordered" evidence="1">
    <location>
        <begin position="40"/>
        <end position="73"/>
    </location>
</feature>
<keyword evidence="2" id="KW-0812">Transmembrane</keyword>
<dbReference type="GO" id="GO:0140268">
    <property type="term" value="C:endoplasmic reticulum-plasma membrane contact site"/>
    <property type="evidence" value="ECO:0007669"/>
    <property type="project" value="TreeGrafter"/>
</dbReference>
<sequence length="462" mass="50536">MCMSDSVMLCFVQGFDGKKDGKDYKEPKFRMVKNKLLRKSRSSSNFGSAGARSAPSTPHGILGSSPGGLSDTVLQPCSPPGYPTLIQRSPSHTVFSKYDKGALKQLSSSTPAMTAQARSPEPPSPKAISKEDKLPTTSKARQKKFHRHFPAVDIEAKVLNYYSCALIGDILLQGHLYITKNYFAFYSNVFGYVTKLLIPLLSVEKITKEKTARIIPNAVGIATTEDKHVFGSLMSRDNTYRLMNKVWDAARNNAQTVEAELLAVNAPSECSDSTKSSESDTEFMVADSAIMDAVDSNARIRRLPSLWPPLNTGLSSKAASDAESKSKANSNKAWCNYSINLPAQTIVLYASTLLLLLLFFSAGVLLYRIGQVQQKYILALQDNQGMGSTEDVYGELLQWQAQLHTKSAGAVHNFLDTNLDQIAKVRQSLEALSTLLMVSSNTNNNSANQNTPNDHIHPPDAS</sequence>
<feature type="region of interest" description="Disordered" evidence="1">
    <location>
        <begin position="109"/>
        <end position="142"/>
    </location>
</feature>
<evidence type="ECO:0000313" key="4">
    <source>
        <dbReference type="EMBL" id="KAK4883475.1"/>
    </source>
</evidence>
<organism evidence="4 5">
    <name type="scientific">Aquatica leii</name>
    <dbReference type="NCBI Taxonomy" id="1421715"/>
    <lineage>
        <taxon>Eukaryota</taxon>
        <taxon>Metazoa</taxon>
        <taxon>Ecdysozoa</taxon>
        <taxon>Arthropoda</taxon>
        <taxon>Hexapoda</taxon>
        <taxon>Insecta</taxon>
        <taxon>Pterygota</taxon>
        <taxon>Neoptera</taxon>
        <taxon>Endopterygota</taxon>
        <taxon>Coleoptera</taxon>
        <taxon>Polyphaga</taxon>
        <taxon>Elateriformia</taxon>
        <taxon>Elateroidea</taxon>
        <taxon>Lampyridae</taxon>
        <taxon>Luciolinae</taxon>
        <taxon>Aquatica</taxon>
    </lineage>
</organism>
<evidence type="ECO:0000313" key="5">
    <source>
        <dbReference type="Proteomes" id="UP001353858"/>
    </source>
</evidence>
<gene>
    <name evidence="4" type="ORF">RN001_006794</name>
</gene>
<feature type="domain" description="GRAM" evidence="3">
    <location>
        <begin position="143"/>
        <end position="210"/>
    </location>
</feature>
<dbReference type="InterPro" id="IPR051482">
    <property type="entry name" value="Cholesterol_transport"/>
</dbReference>
<feature type="transmembrane region" description="Helical" evidence="2">
    <location>
        <begin position="346"/>
        <end position="367"/>
    </location>
</feature>
<dbReference type="GO" id="GO:0032366">
    <property type="term" value="P:intracellular sterol transport"/>
    <property type="evidence" value="ECO:0007669"/>
    <property type="project" value="TreeGrafter"/>
</dbReference>
<dbReference type="GO" id="GO:0120015">
    <property type="term" value="F:sterol transfer activity"/>
    <property type="evidence" value="ECO:0007669"/>
    <property type="project" value="TreeGrafter"/>
</dbReference>